<evidence type="ECO:0000256" key="1">
    <source>
        <dbReference type="SAM" id="Phobius"/>
    </source>
</evidence>
<reference evidence="2 3" key="1">
    <citation type="submission" date="2024-11" db="EMBL/GenBank/DDBJ databases">
        <title>The Natural Products Discovery Center: Release of the First 8490 Sequenced Strains for Exploring Actinobacteria Biosynthetic Diversity.</title>
        <authorList>
            <person name="Kalkreuter E."/>
            <person name="Kautsar S.A."/>
            <person name="Yang D."/>
            <person name="Bader C.D."/>
            <person name="Teijaro C.N."/>
            <person name="Fluegel L."/>
            <person name="Davis C.M."/>
            <person name="Simpson J.R."/>
            <person name="Lauterbach L."/>
            <person name="Steele A.D."/>
            <person name="Gui C."/>
            <person name="Meng S."/>
            <person name="Li G."/>
            <person name="Viehrig K."/>
            <person name="Ye F."/>
            <person name="Su P."/>
            <person name="Kiefer A.F."/>
            <person name="Nichols A."/>
            <person name="Cepeda A.J."/>
            <person name="Yan W."/>
            <person name="Fan B."/>
            <person name="Jiang Y."/>
            <person name="Adhikari A."/>
            <person name="Zheng C.-J."/>
            <person name="Schuster L."/>
            <person name="Cowan T.M."/>
            <person name="Smanski M.J."/>
            <person name="Chevrette M.G."/>
            <person name="De Carvalho L.P.S."/>
            <person name="Shen B."/>
        </authorList>
    </citation>
    <scope>NUCLEOTIDE SEQUENCE [LARGE SCALE GENOMIC DNA]</scope>
    <source>
        <strain evidence="2 3">NPDC078403</strain>
    </source>
</reference>
<keyword evidence="1" id="KW-0472">Membrane</keyword>
<evidence type="ECO:0000313" key="2">
    <source>
        <dbReference type="EMBL" id="MFK3866090.1"/>
    </source>
</evidence>
<dbReference type="EMBL" id="JBJDOT010000036">
    <property type="protein sequence ID" value="MFK3866090.1"/>
    <property type="molecule type" value="Genomic_DNA"/>
</dbReference>
<feature type="transmembrane region" description="Helical" evidence="1">
    <location>
        <begin position="237"/>
        <end position="264"/>
    </location>
</feature>
<feature type="transmembrane region" description="Helical" evidence="1">
    <location>
        <begin position="20"/>
        <end position="42"/>
    </location>
</feature>
<keyword evidence="1" id="KW-0812">Transmembrane</keyword>
<keyword evidence="1" id="KW-1133">Transmembrane helix</keyword>
<evidence type="ECO:0000313" key="3">
    <source>
        <dbReference type="Proteomes" id="UP001620262"/>
    </source>
</evidence>
<protein>
    <submittedName>
        <fullName evidence="2">DUF2306 domain-containing protein</fullName>
    </submittedName>
</protein>
<organism evidence="2 3">
    <name type="scientific">Pseudoalteromonas rhizosphaerae</name>
    <dbReference type="NCBI Taxonomy" id="2518973"/>
    <lineage>
        <taxon>Bacteria</taxon>
        <taxon>Pseudomonadati</taxon>
        <taxon>Pseudomonadota</taxon>
        <taxon>Gammaproteobacteria</taxon>
        <taxon>Alteromonadales</taxon>
        <taxon>Pseudoalteromonadaceae</taxon>
        <taxon>Pseudoalteromonas</taxon>
    </lineage>
</organism>
<dbReference type="Proteomes" id="UP001620262">
    <property type="component" value="Unassembled WGS sequence"/>
</dbReference>
<comment type="caution">
    <text evidence="2">The sequence shown here is derived from an EMBL/GenBank/DDBJ whole genome shotgun (WGS) entry which is preliminary data.</text>
</comment>
<name>A0ABW8L5J1_9GAMM</name>
<feature type="transmembrane region" description="Helical" evidence="1">
    <location>
        <begin position="105"/>
        <end position="124"/>
    </location>
</feature>
<gene>
    <name evidence="2" type="ORF">ACI2JU_19765</name>
</gene>
<dbReference type="RefSeq" id="WP_404676287.1">
    <property type="nucleotide sequence ID" value="NZ_JBJDOT010000036.1"/>
</dbReference>
<feature type="transmembrane region" description="Helical" evidence="1">
    <location>
        <begin position="202"/>
        <end position="225"/>
    </location>
</feature>
<proteinExistence type="predicted"/>
<sequence length="269" mass="29469">MLMQKMKTTPNRLLENSKKIWFICLLMAQGCFVIYLILGYALTSVTTGLSGWVRLNNTAYVASDPIGNLIYATHVLLAVVMIIGGSLQLIPAIRAKYTKFHRYNGRVFVLLACTISIAGMYLMIVRGTVGNLLMHSLTMFGGGMVILSSIFAVLAARGRNINSHQIWAIRLYLAANGVLFFRLMIFAWFLTFGSLGIDTATFTGPTVLAVSICSYVMPLLIAELVRYAGKTSNKVITIATAALMMFISIVFLVGLFGVVLANWYPAIIG</sequence>
<accession>A0ABW8L5J1</accession>
<feature type="transmembrane region" description="Helical" evidence="1">
    <location>
        <begin position="168"/>
        <end position="190"/>
    </location>
</feature>
<dbReference type="InterPro" id="IPR018750">
    <property type="entry name" value="DUF2306_membrane"/>
</dbReference>
<feature type="transmembrane region" description="Helical" evidence="1">
    <location>
        <begin position="69"/>
        <end position="93"/>
    </location>
</feature>
<feature type="transmembrane region" description="Helical" evidence="1">
    <location>
        <begin position="136"/>
        <end position="156"/>
    </location>
</feature>
<keyword evidence="3" id="KW-1185">Reference proteome</keyword>
<dbReference type="Pfam" id="PF10067">
    <property type="entry name" value="DUF2306"/>
    <property type="match status" value="1"/>
</dbReference>
<dbReference type="PROSITE" id="PS51257">
    <property type="entry name" value="PROKAR_LIPOPROTEIN"/>
    <property type="match status" value="1"/>
</dbReference>